<name>A0ABU7JN27_9NOCA</name>
<evidence type="ECO:0000313" key="2">
    <source>
        <dbReference type="EMBL" id="MEE2031438.1"/>
    </source>
</evidence>
<accession>A0ABU7JN27</accession>
<proteinExistence type="predicted"/>
<comment type="caution">
    <text evidence="2">The sequence shown here is derived from an EMBL/GenBank/DDBJ whole genome shotgun (WGS) entry which is preliminary data.</text>
</comment>
<feature type="domain" description="Serine aminopeptidase S33" evidence="1">
    <location>
        <begin position="30"/>
        <end position="142"/>
    </location>
</feature>
<sequence>MQSTPRRATFEGAGVALVGDLWPAGDDNTPVRGIALFLHGVAQTRHSWRRTAARLAQTGWVAYAIDLRGHGDSEWAVDGSYGVSAHLADLHKIVQTVRNEHPGLPVAIIGASLGGKVALIGLGEAPDLAEILVLVDIAVTVEMGGGHRVREFMKSAPAGFASLEEAAEAVSVYKAGAPRAGNVDGLRKNLRLRDGRWYWHWDPAMLAPQDSTDPDAPVSEEIRQRASEAARRITRPVLLVRGQASDVVSEAGVDEMLSLITHLEVIDVREAGHMVTGDDNDMFTAGLGDFLTRTASDHGAFPKGTG</sequence>
<dbReference type="InterPro" id="IPR029058">
    <property type="entry name" value="AB_hydrolase_fold"/>
</dbReference>
<gene>
    <name evidence="2" type="ORF">Q8814_04810</name>
</gene>
<dbReference type="SUPFAM" id="SSF53474">
    <property type="entry name" value="alpha/beta-Hydrolases"/>
    <property type="match status" value="1"/>
</dbReference>
<keyword evidence="3" id="KW-1185">Reference proteome</keyword>
<dbReference type="PANTHER" id="PTHR43194">
    <property type="entry name" value="HYDROLASE ALPHA/BETA FOLD FAMILY"/>
    <property type="match status" value="1"/>
</dbReference>
<reference evidence="2 3" key="1">
    <citation type="submission" date="2023-08" db="EMBL/GenBank/DDBJ databases">
        <authorList>
            <person name="Girao M."/>
            <person name="Carvalho M.F."/>
        </authorList>
    </citation>
    <scope>NUCLEOTIDE SEQUENCE [LARGE SCALE GENOMIC DNA]</scope>
    <source>
        <strain evidence="2 3">CC-R104</strain>
    </source>
</reference>
<evidence type="ECO:0000313" key="3">
    <source>
        <dbReference type="Proteomes" id="UP001331936"/>
    </source>
</evidence>
<organism evidence="2 3">
    <name type="scientific">Rhodococcus chondri</name>
    <dbReference type="NCBI Taxonomy" id="3065941"/>
    <lineage>
        <taxon>Bacteria</taxon>
        <taxon>Bacillati</taxon>
        <taxon>Actinomycetota</taxon>
        <taxon>Actinomycetes</taxon>
        <taxon>Mycobacteriales</taxon>
        <taxon>Nocardiaceae</taxon>
        <taxon>Rhodococcus</taxon>
    </lineage>
</organism>
<dbReference type="InterPro" id="IPR022742">
    <property type="entry name" value="Hydrolase_4"/>
</dbReference>
<dbReference type="Gene3D" id="3.40.50.1820">
    <property type="entry name" value="alpha/beta hydrolase"/>
    <property type="match status" value="1"/>
</dbReference>
<protein>
    <submittedName>
        <fullName evidence="2">Alpha/beta hydrolase</fullName>
    </submittedName>
</protein>
<dbReference type="EMBL" id="JAUZMZ010000016">
    <property type="protein sequence ID" value="MEE2031438.1"/>
    <property type="molecule type" value="Genomic_DNA"/>
</dbReference>
<dbReference type="Proteomes" id="UP001331936">
    <property type="component" value="Unassembled WGS sequence"/>
</dbReference>
<dbReference type="RefSeq" id="WP_330150877.1">
    <property type="nucleotide sequence ID" value="NZ_JAUZMZ010000016.1"/>
</dbReference>
<dbReference type="PANTHER" id="PTHR43194:SF2">
    <property type="entry name" value="PEROXISOMAL MEMBRANE PROTEIN LPX1"/>
    <property type="match status" value="1"/>
</dbReference>
<dbReference type="Pfam" id="PF12146">
    <property type="entry name" value="Hydrolase_4"/>
    <property type="match status" value="1"/>
</dbReference>
<keyword evidence="2" id="KW-0378">Hydrolase</keyword>
<dbReference type="InterPro" id="IPR050228">
    <property type="entry name" value="Carboxylesterase_BioH"/>
</dbReference>
<dbReference type="GO" id="GO:0016787">
    <property type="term" value="F:hydrolase activity"/>
    <property type="evidence" value="ECO:0007669"/>
    <property type="project" value="UniProtKB-KW"/>
</dbReference>
<evidence type="ECO:0000259" key="1">
    <source>
        <dbReference type="Pfam" id="PF12146"/>
    </source>
</evidence>